<dbReference type="AlphaFoldDB" id="A0A556QJJ8"/>
<sequence>MKRPLLPVLFLALGLLALTGCSTFTSRSKEKPVAFNALSTADQSRLENKVINVGDTTDMVYIALGWPDEKQQSTTAAGQTTTWIYNRYWQEYQGEAYGGYRRQVVRDPKTGKSSVYLEPVSRPIYSNRKQPIMRIVFADGKVTQIEQAKS</sequence>
<dbReference type="RefSeq" id="WP_144230629.1">
    <property type="nucleotide sequence ID" value="NZ_CBCRVV010000017.1"/>
</dbReference>
<dbReference type="EMBL" id="VMBG01000002">
    <property type="protein sequence ID" value="TSJ76825.1"/>
    <property type="molecule type" value="Genomic_DNA"/>
</dbReference>
<name>A0A556QJJ8_9BACT</name>
<dbReference type="Proteomes" id="UP000315648">
    <property type="component" value="Unassembled WGS sequence"/>
</dbReference>
<dbReference type="PROSITE" id="PS51257">
    <property type="entry name" value="PROKAR_LIPOPROTEIN"/>
    <property type="match status" value="1"/>
</dbReference>
<reference evidence="1 2" key="1">
    <citation type="submission" date="2019-07" db="EMBL/GenBank/DDBJ databases">
        <title>Description of 53C-WASEF.</title>
        <authorList>
            <person name="Pitt A."/>
            <person name="Hahn M.W."/>
        </authorList>
    </citation>
    <scope>NUCLEOTIDE SEQUENCE [LARGE SCALE GENOMIC DNA]</scope>
    <source>
        <strain evidence="1 2">53C-WASEF</strain>
    </source>
</reference>
<accession>A0A556QJJ8</accession>
<gene>
    <name evidence="1" type="ORF">FPL22_11940</name>
</gene>
<evidence type="ECO:0000313" key="2">
    <source>
        <dbReference type="Proteomes" id="UP000315648"/>
    </source>
</evidence>
<comment type="caution">
    <text evidence="1">The sequence shown here is derived from an EMBL/GenBank/DDBJ whole genome shotgun (WGS) entry which is preliminary data.</text>
</comment>
<dbReference type="OrthoDB" id="193751at2"/>
<organism evidence="1 2">
    <name type="scientific">Rariglobus hedericola</name>
    <dbReference type="NCBI Taxonomy" id="2597822"/>
    <lineage>
        <taxon>Bacteria</taxon>
        <taxon>Pseudomonadati</taxon>
        <taxon>Verrucomicrobiota</taxon>
        <taxon>Opitutia</taxon>
        <taxon>Opitutales</taxon>
        <taxon>Opitutaceae</taxon>
        <taxon>Rariglobus</taxon>
    </lineage>
</organism>
<keyword evidence="2" id="KW-1185">Reference proteome</keyword>
<evidence type="ECO:0000313" key="1">
    <source>
        <dbReference type="EMBL" id="TSJ76825.1"/>
    </source>
</evidence>
<proteinExistence type="predicted"/>
<protein>
    <submittedName>
        <fullName evidence="1">Uncharacterized protein</fullName>
    </submittedName>
</protein>